<dbReference type="PANTHER" id="PTHR42905:SF16">
    <property type="entry name" value="CARBOXYPHOSPHONOENOLPYRUVATE PHOSPHONOMUTASE-LIKE PROTEIN (AFU_ORTHOLOGUE AFUA_5G07230)"/>
    <property type="match status" value="1"/>
</dbReference>
<reference evidence="1" key="1">
    <citation type="submission" date="2022-06" db="EMBL/GenBank/DDBJ databases">
        <title>Draft genome sequence of Streptomyces sp. RB6PN25 isolated from peat swamp forest in Thailand.</title>
        <authorList>
            <person name="Duangmal K."/>
            <person name="Klaysubun C."/>
        </authorList>
    </citation>
    <scope>NUCLEOTIDE SEQUENCE</scope>
    <source>
        <strain evidence="1">RB6PN25</strain>
    </source>
</reference>
<dbReference type="PANTHER" id="PTHR42905">
    <property type="entry name" value="PHOSPHOENOLPYRUVATE CARBOXYLASE"/>
    <property type="match status" value="1"/>
</dbReference>
<dbReference type="CDD" id="cd00377">
    <property type="entry name" value="ICL_PEPM"/>
    <property type="match status" value="1"/>
</dbReference>
<dbReference type="InterPro" id="IPR039556">
    <property type="entry name" value="ICL/PEPM"/>
</dbReference>
<dbReference type="EMBL" id="JANFNG010000016">
    <property type="protein sequence ID" value="MCQ4082875.1"/>
    <property type="molecule type" value="Genomic_DNA"/>
</dbReference>
<dbReference type="GO" id="GO:0016829">
    <property type="term" value="F:lyase activity"/>
    <property type="evidence" value="ECO:0007669"/>
    <property type="project" value="UniProtKB-KW"/>
</dbReference>
<name>A0ABT1PYX3_9ACTN</name>
<accession>A0ABT1PYX3</accession>
<dbReference type="Pfam" id="PF13714">
    <property type="entry name" value="PEP_mutase"/>
    <property type="match status" value="1"/>
</dbReference>
<gene>
    <name evidence="1" type="ORF">NGB36_20280</name>
</gene>
<organism evidence="1 2">
    <name type="scientific">Streptomyces humicola</name>
    <dbReference type="NCBI Taxonomy" id="2953240"/>
    <lineage>
        <taxon>Bacteria</taxon>
        <taxon>Bacillati</taxon>
        <taxon>Actinomycetota</taxon>
        <taxon>Actinomycetes</taxon>
        <taxon>Kitasatosporales</taxon>
        <taxon>Streptomycetaceae</taxon>
        <taxon>Streptomyces</taxon>
    </lineage>
</organism>
<sequence>MSDFAPDDGFRRFQEFRELHHREQPLLLPNAWDHASAAALAARGFRAIGTTSLGVAAAAGMVDGAGATRAQTVALALGLARLDALITVDIEGGFGEDPGDVAALAAELADAGIVGVNIEDGRADGSLAPVARQREVIAAVKERVPHLFVNARTDTHWLREAPSLDVTLRRVEAYQQEGADGVFVPGLVDDDSVRSVVEAVGVPLNVLFAPGRVSYDRLAELGVRRISTGSLLFRAALDSAVETAWAVAHPDAPVREVPSYGEVQALAERFRG</sequence>
<keyword evidence="1" id="KW-0489">Methyltransferase</keyword>
<dbReference type="GO" id="GO:0032259">
    <property type="term" value="P:methylation"/>
    <property type="evidence" value="ECO:0007669"/>
    <property type="project" value="UniProtKB-KW"/>
</dbReference>
<keyword evidence="1" id="KW-0808">Transferase</keyword>
<evidence type="ECO:0000313" key="1">
    <source>
        <dbReference type="EMBL" id="MCQ4082875.1"/>
    </source>
</evidence>
<protein>
    <submittedName>
        <fullName evidence="1">Isocitrate lyase/phosphoenolpyruvate mutase family protein</fullName>
    </submittedName>
</protein>
<evidence type="ECO:0000313" key="2">
    <source>
        <dbReference type="Proteomes" id="UP001057702"/>
    </source>
</evidence>
<dbReference type="Gene3D" id="3.20.20.60">
    <property type="entry name" value="Phosphoenolpyruvate-binding domains"/>
    <property type="match status" value="1"/>
</dbReference>
<dbReference type="SUPFAM" id="SSF51621">
    <property type="entry name" value="Phosphoenolpyruvate/pyruvate domain"/>
    <property type="match status" value="1"/>
</dbReference>
<keyword evidence="2" id="KW-1185">Reference proteome</keyword>
<proteinExistence type="predicted"/>
<dbReference type="RefSeq" id="WP_255921781.1">
    <property type="nucleotide sequence ID" value="NZ_JANFNG010000016.1"/>
</dbReference>
<dbReference type="InterPro" id="IPR040442">
    <property type="entry name" value="Pyrv_kinase-like_dom_sf"/>
</dbReference>
<dbReference type="Proteomes" id="UP001057702">
    <property type="component" value="Unassembled WGS sequence"/>
</dbReference>
<dbReference type="GO" id="GO:0008168">
    <property type="term" value="F:methyltransferase activity"/>
    <property type="evidence" value="ECO:0007669"/>
    <property type="project" value="UniProtKB-KW"/>
</dbReference>
<comment type="caution">
    <text evidence="1">The sequence shown here is derived from an EMBL/GenBank/DDBJ whole genome shotgun (WGS) entry which is preliminary data.</text>
</comment>
<keyword evidence="1" id="KW-0456">Lyase</keyword>
<dbReference type="InterPro" id="IPR015813">
    <property type="entry name" value="Pyrv/PenolPyrv_kinase-like_dom"/>
</dbReference>